<dbReference type="Proteomes" id="UP000838756">
    <property type="component" value="Unassembled WGS sequence"/>
</dbReference>
<evidence type="ECO:0000313" key="3">
    <source>
        <dbReference type="Proteomes" id="UP000838756"/>
    </source>
</evidence>
<organism evidence="2 3">
    <name type="scientific">Pararge aegeria aegeria</name>
    <dbReference type="NCBI Taxonomy" id="348720"/>
    <lineage>
        <taxon>Eukaryota</taxon>
        <taxon>Metazoa</taxon>
        <taxon>Ecdysozoa</taxon>
        <taxon>Arthropoda</taxon>
        <taxon>Hexapoda</taxon>
        <taxon>Insecta</taxon>
        <taxon>Pterygota</taxon>
        <taxon>Neoptera</taxon>
        <taxon>Endopterygota</taxon>
        <taxon>Lepidoptera</taxon>
        <taxon>Glossata</taxon>
        <taxon>Ditrysia</taxon>
        <taxon>Papilionoidea</taxon>
        <taxon>Nymphalidae</taxon>
        <taxon>Satyrinae</taxon>
        <taxon>Satyrini</taxon>
        <taxon>Parargina</taxon>
        <taxon>Pararge</taxon>
    </lineage>
</organism>
<reference evidence="2" key="1">
    <citation type="submission" date="2022-03" db="EMBL/GenBank/DDBJ databases">
        <authorList>
            <person name="Lindestad O."/>
        </authorList>
    </citation>
    <scope>NUCLEOTIDE SEQUENCE</scope>
</reference>
<feature type="region of interest" description="Disordered" evidence="1">
    <location>
        <begin position="54"/>
        <end position="75"/>
    </location>
</feature>
<evidence type="ECO:0000313" key="2">
    <source>
        <dbReference type="EMBL" id="CAH2207862.1"/>
    </source>
</evidence>
<dbReference type="EMBL" id="CAKXAJ010001514">
    <property type="protein sequence ID" value="CAH2207862.1"/>
    <property type="molecule type" value="Genomic_DNA"/>
</dbReference>
<name>A0A8S4QEZ4_9NEOP</name>
<dbReference type="AlphaFoldDB" id="A0A8S4QEZ4"/>
<comment type="caution">
    <text evidence="2">The sequence shown here is derived from an EMBL/GenBank/DDBJ whole genome shotgun (WGS) entry which is preliminary data.</text>
</comment>
<keyword evidence="3" id="KW-1185">Reference proteome</keyword>
<protein>
    <submittedName>
        <fullName evidence="2">Jg26402 protein</fullName>
    </submittedName>
</protein>
<gene>
    <name evidence="2" type="primary">jg26402</name>
    <name evidence="2" type="ORF">PAEG_LOCUS482</name>
</gene>
<evidence type="ECO:0000256" key="1">
    <source>
        <dbReference type="SAM" id="MobiDB-lite"/>
    </source>
</evidence>
<sequence>MWVLNVLNSTSRCPAGAVVQPARWRAGQQTARQAAGDTGRAGRWLHGALARRAQTAGGARHRAHVPERAAGTTLA</sequence>
<accession>A0A8S4QEZ4</accession>
<proteinExistence type="predicted"/>